<keyword evidence="4" id="KW-0274">FAD</keyword>
<dbReference type="PANTHER" id="PTHR43292">
    <property type="entry name" value="ACYL-COA DEHYDROGENASE"/>
    <property type="match status" value="1"/>
</dbReference>
<dbReference type="InterPro" id="IPR046373">
    <property type="entry name" value="Acyl-CoA_Oxase/DH_mid-dom_sf"/>
</dbReference>
<dbReference type="InterPro" id="IPR052161">
    <property type="entry name" value="Mycobact_Acyl-CoA_DH"/>
</dbReference>
<dbReference type="InterPro" id="IPR037069">
    <property type="entry name" value="AcylCoA_DH/ox_N_sf"/>
</dbReference>
<accession>A0AA91DMH6</accession>
<dbReference type="Gene3D" id="2.40.110.10">
    <property type="entry name" value="Butyryl-CoA Dehydrogenase, subunit A, domain 2"/>
    <property type="match status" value="1"/>
</dbReference>
<dbReference type="Pfam" id="PF02770">
    <property type="entry name" value="Acyl-CoA_dh_M"/>
    <property type="match status" value="1"/>
</dbReference>
<keyword evidence="3" id="KW-0285">Flavoprotein</keyword>
<dbReference type="InterPro" id="IPR009075">
    <property type="entry name" value="AcylCo_DH/oxidase_C"/>
</dbReference>
<evidence type="ECO:0000256" key="3">
    <source>
        <dbReference type="ARBA" id="ARBA00022630"/>
    </source>
</evidence>
<gene>
    <name evidence="9" type="ORF">A3K87_19235</name>
</gene>
<evidence type="ECO:0000259" key="8">
    <source>
        <dbReference type="Pfam" id="PF02771"/>
    </source>
</evidence>
<dbReference type="InterPro" id="IPR006091">
    <property type="entry name" value="Acyl-CoA_Oxase/DH_mid-dom"/>
</dbReference>
<keyword evidence="5" id="KW-0560">Oxidoreductase</keyword>
<comment type="caution">
    <text evidence="9">The sequence shown here is derived from an EMBL/GenBank/DDBJ whole genome shotgun (WGS) entry which is preliminary data.</text>
</comment>
<dbReference type="GO" id="GO:0005886">
    <property type="term" value="C:plasma membrane"/>
    <property type="evidence" value="ECO:0007669"/>
    <property type="project" value="TreeGrafter"/>
</dbReference>
<dbReference type="PANTHER" id="PTHR43292:SF3">
    <property type="entry name" value="ACYL-COA DEHYDROGENASE FADE29"/>
    <property type="match status" value="1"/>
</dbReference>
<dbReference type="InterPro" id="IPR036250">
    <property type="entry name" value="AcylCo_DH-like_C"/>
</dbReference>
<feature type="domain" description="Acyl-CoA dehydrogenase/oxidase N-terminal" evidence="8">
    <location>
        <begin position="9"/>
        <end position="84"/>
    </location>
</feature>
<dbReference type="Proteomes" id="UP000077852">
    <property type="component" value="Unassembled WGS sequence"/>
</dbReference>
<dbReference type="SUPFAM" id="SSF47203">
    <property type="entry name" value="Acyl-CoA dehydrogenase C-terminal domain-like"/>
    <property type="match status" value="2"/>
</dbReference>
<evidence type="ECO:0000256" key="1">
    <source>
        <dbReference type="ARBA" id="ARBA00001974"/>
    </source>
</evidence>
<dbReference type="Pfam" id="PF02771">
    <property type="entry name" value="Acyl-CoA_dh_N"/>
    <property type="match status" value="2"/>
</dbReference>
<dbReference type="EMBL" id="LVHG01000053">
    <property type="protein sequence ID" value="OAK62098.1"/>
    <property type="molecule type" value="Genomic_DNA"/>
</dbReference>
<name>A0AA91DMH6_VARPD</name>
<evidence type="ECO:0000259" key="7">
    <source>
        <dbReference type="Pfam" id="PF02770"/>
    </source>
</evidence>
<evidence type="ECO:0000256" key="5">
    <source>
        <dbReference type="ARBA" id="ARBA00023002"/>
    </source>
</evidence>
<evidence type="ECO:0000259" key="6">
    <source>
        <dbReference type="Pfam" id="PF00441"/>
    </source>
</evidence>
<dbReference type="Pfam" id="PF00441">
    <property type="entry name" value="Acyl-CoA_dh_1"/>
    <property type="match status" value="2"/>
</dbReference>
<organism evidence="9 10">
    <name type="scientific">Variovorax paradoxus</name>
    <dbReference type="NCBI Taxonomy" id="34073"/>
    <lineage>
        <taxon>Bacteria</taxon>
        <taxon>Pseudomonadati</taxon>
        <taxon>Pseudomonadota</taxon>
        <taxon>Betaproteobacteria</taxon>
        <taxon>Burkholderiales</taxon>
        <taxon>Comamonadaceae</taxon>
        <taxon>Variovorax</taxon>
    </lineage>
</organism>
<dbReference type="InterPro" id="IPR009100">
    <property type="entry name" value="AcylCoA_DH/oxidase_NM_dom_sf"/>
</dbReference>
<evidence type="ECO:0000313" key="9">
    <source>
        <dbReference type="EMBL" id="OAK62098.1"/>
    </source>
</evidence>
<dbReference type="InterPro" id="IPR013786">
    <property type="entry name" value="AcylCoA_DH/ox_N"/>
</dbReference>
<feature type="domain" description="Acyl-CoA oxidase/dehydrogenase middle" evidence="7">
    <location>
        <begin position="485"/>
        <end position="570"/>
    </location>
</feature>
<comment type="similarity">
    <text evidence="2">Belongs to the acyl-CoA dehydrogenase family.</text>
</comment>
<dbReference type="SUPFAM" id="SSF56645">
    <property type="entry name" value="Acyl-CoA dehydrogenase NM domain-like"/>
    <property type="match status" value="2"/>
</dbReference>
<feature type="domain" description="Acyl-CoA dehydrogenase/oxidase N-terminal" evidence="8">
    <location>
        <begin position="372"/>
        <end position="480"/>
    </location>
</feature>
<proteinExistence type="inferred from homology"/>
<evidence type="ECO:0000313" key="10">
    <source>
        <dbReference type="Proteomes" id="UP000077852"/>
    </source>
</evidence>
<reference evidence="9 10" key="1">
    <citation type="submission" date="2016-03" db="EMBL/GenBank/DDBJ databases">
        <title>Genome sequence of Variovorax paradoxus KB5.</title>
        <authorList>
            <person name="Jeong H."/>
            <person name="Hong C.E."/>
            <person name="Jo S.H."/>
            <person name="Park J.M."/>
        </authorList>
    </citation>
    <scope>NUCLEOTIDE SEQUENCE [LARGE SCALE GENOMIC DNA]</scope>
    <source>
        <strain evidence="9 10">KB5</strain>
    </source>
</reference>
<feature type="domain" description="Acyl-CoA dehydrogenase/oxidase C-terminal" evidence="6">
    <location>
        <begin position="589"/>
        <end position="745"/>
    </location>
</feature>
<dbReference type="Gene3D" id="1.10.540.10">
    <property type="entry name" value="Acyl-CoA dehydrogenase/oxidase, N-terminal domain"/>
    <property type="match status" value="2"/>
</dbReference>
<dbReference type="AlphaFoldDB" id="A0AA91DMH6"/>
<sequence>MQHDMPSDEERAMLRDSVRGFLSRHWPCANAVEWARDPGRVKEAWRQLADQGLTALGSDRSEGGLREIVITMEEMGRAACPVPLHHIALLHLADLRTAAGNEHALLEAARTGEARVVLAIGAFDGDRSAGSATLAGSSVTGELSFLEAADSATHFAVAVTGTAAAAGLALVDAGAPGVRIDATPAMGASGMCRVTLRDVPATLLPVSAQALDDLQLMSRLALCARAEGAAARAFEMAVAYAGERKQFGRPIGSFQAIQHKLANNQIALMGAQLTLANAARQHDLGTGNWRVFAHAACAVAGDTLRQVALETQHTFGAIGYSEEHEAPRHFKQVHLDVLRHGGMRRAREELADYFLREVPHALPEYDLGAQGNAFREEVRAWLKVHWSGERKAAHDRLGFKQREYDRDFARDLGKTGWIGLGWPERFGGQARGAFEQLAFVEEMERAEAPRAGAPVQAAMLQVHGTPAQQERYLPQILRGEAIYGMGYSEPDSGSDLASMRTRAVRDGDHYVINGQKIWTTTYWGEYMLLATRTDPDASPPHAGLSLFIVPMDTPGITVKTSTTMYGGSFANVFYDNVRVPADAMVGELNGGWKVLVGALATERGFIGGGIVMKVAHAFELLCDYIRGAQLDGRAMRLDPLVREQIGKLASQIEVGRQMMMHCAERVDAGETPLHDAAASKVYSGELMERFGEVALDILGMEGTLSEGSPGALLQGRIEQNLRHSLMWVISIGTNEIQRTLIAQRGLGLPR</sequence>
<comment type="cofactor">
    <cofactor evidence="1">
        <name>FAD</name>
        <dbReference type="ChEBI" id="CHEBI:57692"/>
    </cofactor>
</comment>
<dbReference type="FunFam" id="2.40.110.10:FF:000002">
    <property type="entry name" value="Acyl-CoA dehydrogenase fadE12"/>
    <property type="match status" value="1"/>
</dbReference>
<dbReference type="GO" id="GO:0016627">
    <property type="term" value="F:oxidoreductase activity, acting on the CH-CH group of donors"/>
    <property type="evidence" value="ECO:0007669"/>
    <property type="project" value="InterPro"/>
</dbReference>
<feature type="domain" description="Acyl-CoA dehydrogenase/oxidase C-terminal" evidence="6">
    <location>
        <begin position="217"/>
        <end position="335"/>
    </location>
</feature>
<dbReference type="Gene3D" id="1.20.140.10">
    <property type="entry name" value="Butyryl-CoA Dehydrogenase, subunit A, domain 3"/>
    <property type="match status" value="2"/>
</dbReference>
<evidence type="ECO:0000256" key="4">
    <source>
        <dbReference type="ARBA" id="ARBA00022827"/>
    </source>
</evidence>
<protein>
    <submittedName>
        <fullName evidence="9">Acyl-CoA dehydrogenase</fullName>
    </submittedName>
</protein>
<evidence type="ECO:0000256" key="2">
    <source>
        <dbReference type="ARBA" id="ARBA00009347"/>
    </source>
</evidence>
<dbReference type="GO" id="GO:0050660">
    <property type="term" value="F:flavin adenine dinucleotide binding"/>
    <property type="evidence" value="ECO:0007669"/>
    <property type="project" value="InterPro"/>
</dbReference>